<accession>A0A8J1U6F6</accession>
<dbReference type="AlphaFoldDB" id="A0A8J1U6F6"/>
<dbReference type="Proteomes" id="UP000749559">
    <property type="component" value="Unassembled WGS sequence"/>
</dbReference>
<evidence type="ECO:0000256" key="1">
    <source>
        <dbReference type="SAM" id="MobiDB-lite"/>
    </source>
</evidence>
<gene>
    <name evidence="2" type="ORF">OFUS_LOCUS19248</name>
</gene>
<evidence type="ECO:0000313" key="3">
    <source>
        <dbReference type="Proteomes" id="UP000749559"/>
    </source>
</evidence>
<reference evidence="2" key="1">
    <citation type="submission" date="2022-03" db="EMBL/GenBank/DDBJ databases">
        <authorList>
            <person name="Martin C."/>
        </authorList>
    </citation>
    <scope>NUCLEOTIDE SEQUENCE</scope>
</reference>
<feature type="compositionally biased region" description="Basic and acidic residues" evidence="1">
    <location>
        <begin position="53"/>
        <end position="65"/>
    </location>
</feature>
<name>A0A8J1U6F6_OWEFU</name>
<protein>
    <submittedName>
        <fullName evidence="2">Uncharacterized protein</fullName>
    </submittedName>
</protein>
<comment type="caution">
    <text evidence="2">The sequence shown here is derived from an EMBL/GenBank/DDBJ whole genome shotgun (WGS) entry which is preliminary data.</text>
</comment>
<keyword evidence="3" id="KW-1185">Reference proteome</keyword>
<feature type="region of interest" description="Disordered" evidence="1">
    <location>
        <begin position="53"/>
        <end position="77"/>
    </location>
</feature>
<dbReference type="EMBL" id="CAIIXF020000009">
    <property type="protein sequence ID" value="CAH1794577.1"/>
    <property type="molecule type" value="Genomic_DNA"/>
</dbReference>
<proteinExistence type="predicted"/>
<sequence length="297" mass="33783">MAQLQLKQEVQSHANLANIFVECKPKTIHRLSQAKLNRTSTVATLQELIKPEAESNSVKDVKPESSSEDLEPGNNQKVVKQKRRANRVGRLFSLVKKVRRGLHANKKEISKQDNFNNITCPIDGVLERQTTLTIEDPSGTMLKNCRKSILKNKTDLECRHPTEKFKIEKTSELLNRICTKDILIPGEVNDTVCSQNQITSIKPEILRADKSYFAHVPLHKDNGPCHTIPSSKDKDIFDLDLDNYTYYESSNVIFVISKEANCDNIFNQYHPEGLHRTTLKRQPTETKIVGGIKHTEL</sequence>
<evidence type="ECO:0000313" key="2">
    <source>
        <dbReference type="EMBL" id="CAH1794577.1"/>
    </source>
</evidence>
<organism evidence="2 3">
    <name type="scientific">Owenia fusiformis</name>
    <name type="common">Polychaete worm</name>
    <dbReference type="NCBI Taxonomy" id="6347"/>
    <lineage>
        <taxon>Eukaryota</taxon>
        <taxon>Metazoa</taxon>
        <taxon>Spiralia</taxon>
        <taxon>Lophotrochozoa</taxon>
        <taxon>Annelida</taxon>
        <taxon>Polychaeta</taxon>
        <taxon>Sedentaria</taxon>
        <taxon>Canalipalpata</taxon>
        <taxon>Sabellida</taxon>
        <taxon>Oweniida</taxon>
        <taxon>Oweniidae</taxon>
        <taxon>Owenia</taxon>
    </lineage>
</organism>